<dbReference type="EMBL" id="VSRR010115481">
    <property type="protein sequence ID" value="MPC98769.1"/>
    <property type="molecule type" value="Genomic_DNA"/>
</dbReference>
<keyword evidence="2" id="KW-1185">Reference proteome</keyword>
<organism evidence="1 2">
    <name type="scientific">Portunus trituberculatus</name>
    <name type="common">Swimming crab</name>
    <name type="synonym">Neptunus trituberculatus</name>
    <dbReference type="NCBI Taxonomy" id="210409"/>
    <lineage>
        <taxon>Eukaryota</taxon>
        <taxon>Metazoa</taxon>
        <taxon>Ecdysozoa</taxon>
        <taxon>Arthropoda</taxon>
        <taxon>Crustacea</taxon>
        <taxon>Multicrustacea</taxon>
        <taxon>Malacostraca</taxon>
        <taxon>Eumalacostraca</taxon>
        <taxon>Eucarida</taxon>
        <taxon>Decapoda</taxon>
        <taxon>Pleocyemata</taxon>
        <taxon>Brachyura</taxon>
        <taxon>Eubrachyura</taxon>
        <taxon>Portunoidea</taxon>
        <taxon>Portunidae</taxon>
        <taxon>Portuninae</taxon>
        <taxon>Portunus</taxon>
    </lineage>
</organism>
<gene>
    <name evidence="1" type="ORF">E2C01_094150</name>
</gene>
<sequence>MSTCPSCPSVLSHILQDSPHL</sequence>
<protein>
    <submittedName>
        <fullName evidence="1">Uncharacterized protein</fullName>
    </submittedName>
</protein>
<proteinExistence type="predicted"/>
<accession>A0A5B7JVE4</accession>
<reference evidence="1 2" key="1">
    <citation type="submission" date="2019-05" db="EMBL/GenBank/DDBJ databases">
        <title>Another draft genome of Portunus trituberculatus and its Hox gene families provides insights of decapod evolution.</title>
        <authorList>
            <person name="Jeong J.-H."/>
            <person name="Song I."/>
            <person name="Kim S."/>
            <person name="Choi T."/>
            <person name="Kim D."/>
            <person name="Ryu S."/>
            <person name="Kim W."/>
        </authorList>
    </citation>
    <scope>NUCLEOTIDE SEQUENCE [LARGE SCALE GENOMIC DNA]</scope>
    <source>
        <tissue evidence="1">Muscle</tissue>
    </source>
</reference>
<comment type="caution">
    <text evidence="1">The sequence shown here is derived from an EMBL/GenBank/DDBJ whole genome shotgun (WGS) entry which is preliminary data.</text>
</comment>
<name>A0A5B7JVE4_PORTR</name>
<dbReference type="AlphaFoldDB" id="A0A5B7JVE4"/>
<evidence type="ECO:0000313" key="1">
    <source>
        <dbReference type="EMBL" id="MPC98769.1"/>
    </source>
</evidence>
<dbReference type="Proteomes" id="UP000324222">
    <property type="component" value="Unassembled WGS sequence"/>
</dbReference>
<evidence type="ECO:0000313" key="2">
    <source>
        <dbReference type="Proteomes" id="UP000324222"/>
    </source>
</evidence>